<dbReference type="InterPro" id="IPR036259">
    <property type="entry name" value="MFS_trans_sf"/>
</dbReference>
<feature type="transmembrane region" description="Helical" evidence="7">
    <location>
        <begin position="49"/>
        <end position="70"/>
    </location>
</feature>
<keyword evidence="5 7" id="KW-1133">Transmembrane helix</keyword>
<keyword evidence="3" id="KW-1003">Cell membrane</keyword>
<protein>
    <submittedName>
        <fullName evidence="9">MFS transporter</fullName>
    </submittedName>
</protein>
<evidence type="ECO:0000313" key="10">
    <source>
        <dbReference type="Proteomes" id="UP000664209"/>
    </source>
</evidence>
<name>A0A939RWH8_9CELL</name>
<evidence type="ECO:0000256" key="5">
    <source>
        <dbReference type="ARBA" id="ARBA00022989"/>
    </source>
</evidence>
<feature type="transmembrane region" description="Helical" evidence="7">
    <location>
        <begin position="20"/>
        <end position="43"/>
    </location>
</feature>
<keyword evidence="6 7" id="KW-0472">Membrane</keyword>
<feature type="transmembrane region" description="Helical" evidence="7">
    <location>
        <begin position="106"/>
        <end position="123"/>
    </location>
</feature>
<gene>
    <name evidence="9" type="ORF">J4G33_10345</name>
</gene>
<feature type="transmembrane region" description="Helical" evidence="7">
    <location>
        <begin position="213"/>
        <end position="231"/>
    </location>
</feature>
<evidence type="ECO:0000256" key="7">
    <source>
        <dbReference type="SAM" id="Phobius"/>
    </source>
</evidence>
<accession>A0A939RWH8</accession>
<dbReference type="InterPro" id="IPR050171">
    <property type="entry name" value="MFS_Transporters"/>
</dbReference>
<keyword evidence="2" id="KW-0813">Transport</keyword>
<evidence type="ECO:0000313" key="9">
    <source>
        <dbReference type="EMBL" id="MBO1752201.1"/>
    </source>
</evidence>
<feature type="transmembrane region" description="Helical" evidence="7">
    <location>
        <begin position="144"/>
        <end position="165"/>
    </location>
</feature>
<evidence type="ECO:0000256" key="2">
    <source>
        <dbReference type="ARBA" id="ARBA00022448"/>
    </source>
</evidence>
<dbReference type="AlphaFoldDB" id="A0A939RWH8"/>
<dbReference type="PROSITE" id="PS50850">
    <property type="entry name" value="MFS"/>
    <property type="match status" value="1"/>
</dbReference>
<organism evidence="9 10">
    <name type="scientific">Actinotalea soli</name>
    <dbReference type="NCBI Taxonomy" id="2819234"/>
    <lineage>
        <taxon>Bacteria</taxon>
        <taxon>Bacillati</taxon>
        <taxon>Actinomycetota</taxon>
        <taxon>Actinomycetes</taxon>
        <taxon>Micrococcales</taxon>
        <taxon>Cellulomonadaceae</taxon>
        <taxon>Actinotalea</taxon>
    </lineage>
</organism>
<feature type="domain" description="Major facilitator superfamily (MFS) profile" evidence="8">
    <location>
        <begin position="16"/>
        <end position="392"/>
    </location>
</feature>
<keyword evidence="4 7" id="KW-0812">Transmembrane</keyword>
<feature type="transmembrane region" description="Helical" evidence="7">
    <location>
        <begin position="82"/>
        <end position="100"/>
    </location>
</feature>
<dbReference type="RefSeq" id="WP_208055881.1">
    <property type="nucleotide sequence ID" value="NZ_JAGEMK010000004.1"/>
</dbReference>
<dbReference type="GO" id="GO:0005886">
    <property type="term" value="C:plasma membrane"/>
    <property type="evidence" value="ECO:0007669"/>
    <property type="project" value="UniProtKB-SubCell"/>
</dbReference>
<comment type="caution">
    <text evidence="9">The sequence shown here is derived from an EMBL/GenBank/DDBJ whole genome shotgun (WGS) entry which is preliminary data.</text>
</comment>
<comment type="subcellular location">
    <subcellularLocation>
        <location evidence="1">Cell membrane</location>
        <topology evidence="1">Multi-pass membrane protein</topology>
    </subcellularLocation>
</comment>
<dbReference type="CDD" id="cd17325">
    <property type="entry name" value="MFS_MdtG_SLC18_like"/>
    <property type="match status" value="1"/>
</dbReference>
<dbReference type="Pfam" id="PF07690">
    <property type="entry name" value="MFS_1"/>
    <property type="match status" value="1"/>
</dbReference>
<evidence type="ECO:0000256" key="6">
    <source>
        <dbReference type="ARBA" id="ARBA00023136"/>
    </source>
</evidence>
<dbReference type="InterPro" id="IPR011701">
    <property type="entry name" value="MFS"/>
</dbReference>
<dbReference type="PANTHER" id="PTHR23517:SF3">
    <property type="entry name" value="INTEGRAL MEMBRANE TRANSPORT PROTEIN"/>
    <property type="match status" value="1"/>
</dbReference>
<feature type="transmembrane region" description="Helical" evidence="7">
    <location>
        <begin position="304"/>
        <end position="325"/>
    </location>
</feature>
<reference evidence="9" key="1">
    <citation type="submission" date="2021-03" db="EMBL/GenBank/DDBJ databases">
        <title>Actinotalea soli sp. nov., isolated from soil.</title>
        <authorList>
            <person name="Ping W."/>
            <person name="Zhang J."/>
        </authorList>
    </citation>
    <scope>NUCLEOTIDE SEQUENCE</scope>
    <source>
        <strain evidence="9">BY-33</strain>
    </source>
</reference>
<evidence type="ECO:0000256" key="1">
    <source>
        <dbReference type="ARBA" id="ARBA00004651"/>
    </source>
</evidence>
<feature type="transmembrane region" description="Helical" evidence="7">
    <location>
        <begin position="278"/>
        <end position="298"/>
    </location>
</feature>
<dbReference type="GO" id="GO:0022857">
    <property type="term" value="F:transmembrane transporter activity"/>
    <property type="evidence" value="ECO:0007669"/>
    <property type="project" value="InterPro"/>
</dbReference>
<dbReference type="Gene3D" id="1.20.1250.20">
    <property type="entry name" value="MFS general substrate transporter like domains"/>
    <property type="match status" value="2"/>
</dbReference>
<feature type="transmembrane region" description="Helical" evidence="7">
    <location>
        <begin position="243"/>
        <end position="266"/>
    </location>
</feature>
<dbReference type="EMBL" id="JAGEMK010000004">
    <property type="protein sequence ID" value="MBO1752201.1"/>
    <property type="molecule type" value="Genomic_DNA"/>
</dbReference>
<dbReference type="Proteomes" id="UP000664209">
    <property type="component" value="Unassembled WGS sequence"/>
</dbReference>
<feature type="transmembrane region" description="Helical" evidence="7">
    <location>
        <begin position="171"/>
        <end position="192"/>
    </location>
</feature>
<dbReference type="PANTHER" id="PTHR23517">
    <property type="entry name" value="RESISTANCE PROTEIN MDTM, PUTATIVE-RELATED-RELATED"/>
    <property type="match status" value="1"/>
</dbReference>
<dbReference type="SUPFAM" id="SSF103473">
    <property type="entry name" value="MFS general substrate transporter"/>
    <property type="match status" value="1"/>
</dbReference>
<keyword evidence="10" id="KW-1185">Reference proteome</keyword>
<proteinExistence type="predicted"/>
<evidence type="ECO:0000256" key="3">
    <source>
        <dbReference type="ARBA" id="ARBA00022475"/>
    </source>
</evidence>
<sequence>MTSPAARPASPGRRTLALGVFLPVVVFETGLGAILPVVALTAVDLGADVATAGVVVALLAVGQILGDVPAGAIAARFGDRRAMLGASIAAVVALTAAALAPSVVVLGLSLLALGAINAVFMLARHSYLTETTPVMRRARMLSTLGGLQRVGTFIGPFVGAGVIHLSGLRGVYWLAVGTSVVTAVIVALVPDVDHRRPAGPRVPTWHVLRDHRQVLWTLGLGVLMVGAVRGSRQIVLPLWSEHLGLAPATTSIVFGIAGAVDMLLFYPAGRLMDRRGRLWTAIPSMLVLGAGFVALPFTTGFGSITVVAMVIGLGNGMGAGILMTLGADVAPPTSRAQFLGLWRLCQDAGGAAGPLLVAGGAALGSLAAGIWVVGGVGVASAGVLARWAPRWSVHASGATRRRAREAGLLD</sequence>
<evidence type="ECO:0000256" key="4">
    <source>
        <dbReference type="ARBA" id="ARBA00022692"/>
    </source>
</evidence>
<dbReference type="InterPro" id="IPR020846">
    <property type="entry name" value="MFS_dom"/>
</dbReference>
<evidence type="ECO:0000259" key="8">
    <source>
        <dbReference type="PROSITE" id="PS50850"/>
    </source>
</evidence>